<evidence type="ECO:0000256" key="2">
    <source>
        <dbReference type="ARBA" id="ARBA00010663"/>
    </source>
</evidence>
<dbReference type="AlphaFoldDB" id="A0A195BVY2"/>
<evidence type="ECO:0000256" key="10">
    <source>
        <dbReference type="ARBA" id="ARBA00023305"/>
    </source>
</evidence>
<feature type="transmembrane region" description="Helical" evidence="12">
    <location>
        <begin position="135"/>
        <end position="155"/>
    </location>
</feature>
<keyword evidence="6 12" id="KW-0472">Membrane</keyword>
<feature type="transmembrane region" description="Helical" evidence="12">
    <location>
        <begin position="20"/>
        <end position="46"/>
    </location>
</feature>
<dbReference type="GO" id="GO:0007601">
    <property type="term" value="P:visual perception"/>
    <property type="evidence" value="ECO:0007669"/>
    <property type="project" value="UniProtKB-KW"/>
</dbReference>
<dbReference type="STRING" id="520822.A0A195BVY2"/>
<organism evidence="14 15">
    <name type="scientific">Atta colombica</name>
    <dbReference type="NCBI Taxonomy" id="520822"/>
    <lineage>
        <taxon>Eukaryota</taxon>
        <taxon>Metazoa</taxon>
        <taxon>Ecdysozoa</taxon>
        <taxon>Arthropoda</taxon>
        <taxon>Hexapoda</taxon>
        <taxon>Insecta</taxon>
        <taxon>Pterygota</taxon>
        <taxon>Neoptera</taxon>
        <taxon>Endopterygota</taxon>
        <taxon>Hymenoptera</taxon>
        <taxon>Apocrita</taxon>
        <taxon>Aculeata</taxon>
        <taxon>Formicoidea</taxon>
        <taxon>Formicidae</taxon>
        <taxon>Myrmicinae</taxon>
        <taxon>Atta</taxon>
    </lineage>
</organism>
<dbReference type="Proteomes" id="UP000078540">
    <property type="component" value="Unassembled WGS sequence"/>
</dbReference>
<evidence type="ECO:0000256" key="5">
    <source>
        <dbReference type="ARBA" id="ARBA00023040"/>
    </source>
</evidence>
<evidence type="ECO:0000256" key="3">
    <source>
        <dbReference type="ARBA" id="ARBA00022692"/>
    </source>
</evidence>
<keyword evidence="5 11" id="KW-0297">G-protein coupled receptor</keyword>
<dbReference type="InterPro" id="IPR017452">
    <property type="entry name" value="GPCR_Rhodpsn_7TM"/>
</dbReference>
<keyword evidence="10" id="KW-0844">Vision</keyword>
<feature type="transmembrane region" description="Helical" evidence="12">
    <location>
        <begin position="232"/>
        <end position="258"/>
    </location>
</feature>
<dbReference type="SUPFAM" id="SSF81321">
    <property type="entry name" value="Family A G protein-coupled receptor-like"/>
    <property type="match status" value="1"/>
</dbReference>
<sequence>MIRNMSLNLSVEEQLSVDIYIFAAIALGFIGFFGFFLNLLVIITVLKNANVLWTPNNVVLINMVIGDFLVAALGNPFTMTSAIAGEWFWSHEMCLWYAWFMTTMGFASIGNLTVMAMERFLLVTCPMKTLSIRHAYILAILVWMYALSLSLPPFFNWGIYGPEAGNISCSVSWEIHDPYTHNDTYIGFLFIVGFFLPITIIISSYYGIIKTLRKIRKRVGAKNRREKKVTKMVYLMILAFLIAWSPYAVLALATQYFYVQTSHILAVLPALLAKSSICYNPIIYASMTAQFPTWKKMFSINRNNTKSKQRHGSELQIK</sequence>
<evidence type="ECO:0000256" key="8">
    <source>
        <dbReference type="ARBA" id="ARBA00023180"/>
    </source>
</evidence>
<keyword evidence="10" id="KW-0716">Sensory transduction</keyword>
<feature type="domain" description="G-protein coupled receptors family 1 profile" evidence="13">
    <location>
        <begin position="37"/>
        <end position="284"/>
    </location>
</feature>
<dbReference type="GO" id="GO:0016020">
    <property type="term" value="C:membrane"/>
    <property type="evidence" value="ECO:0007669"/>
    <property type="project" value="UniProtKB-SubCell"/>
</dbReference>
<dbReference type="CDD" id="cd14969">
    <property type="entry name" value="7tmA_Opsins_type2_animals"/>
    <property type="match status" value="1"/>
</dbReference>
<reference evidence="14 15" key="1">
    <citation type="submission" date="2015-09" db="EMBL/GenBank/DDBJ databases">
        <title>Atta colombica WGS genome.</title>
        <authorList>
            <person name="Nygaard S."/>
            <person name="Hu H."/>
            <person name="Boomsma J."/>
            <person name="Zhang G."/>
        </authorList>
    </citation>
    <scope>NUCLEOTIDE SEQUENCE [LARGE SCALE GENOMIC DNA]</scope>
    <source>
        <strain evidence="14">Treedump-2</strain>
        <tissue evidence="14">Whole body</tissue>
    </source>
</reference>
<evidence type="ECO:0000256" key="4">
    <source>
        <dbReference type="ARBA" id="ARBA00022989"/>
    </source>
</evidence>
<comment type="subcellular location">
    <subcellularLocation>
        <location evidence="1">Membrane</location>
        <topology evidence="1">Multi-pass membrane protein</topology>
    </subcellularLocation>
</comment>
<dbReference type="PROSITE" id="PS00237">
    <property type="entry name" value="G_PROTEIN_RECEP_F1_1"/>
    <property type="match status" value="1"/>
</dbReference>
<keyword evidence="8" id="KW-0325">Glycoprotein</keyword>
<evidence type="ECO:0000313" key="14">
    <source>
        <dbReference type="EMBL" id="KYM92789.1"/>
    </source>
</evidence>
<feature type="transmembrane region" description="Helical" evidence="12">
    <location>
        <begin position="185"/>
        <end position="208"/>
    </location>
</feature>
<evidence type="ECO:0000256" key="7">
    <source>
        <dbReference type="ARBA" id="ARBA00023170"/>
    </source>
</evidence>
<keyword evidence="7 11" id="KW-0675">Receptor</keyword>
<dbReference type="PRINTS" id="PR00237">
    <property type="entry name" value="GPCRRHODOPSN"/>
</dbReference>
<gene>
    <name evidence="14" type="ORF">ALC53_00726</name>
</gene>
<feature type="transmembrane region" description="Helical" evidence="12">
    <location>
        <begin position="264"/>
        <end position="287"/>
    </location>
</feature>
<dbReference type="Gene3D" id="1.20.1070.10">
    <property type="entry name" value="Rhodopsin 7-helix transmembrane proteins"/>
    <property type="match status" value="1"/>
</dbReference>
<keyword evidence="3 11" id="KW-0812">Transmembrane</keyword>
<dbReference type="GO" id="GO:0004930">
    <property type="term" value="F:G protein-coupled receptor activity"/>
    <property type="evidence" value="ECO:0007669"/>
    <property type="project" value="UniProtKB-KW"/>
</dbReference>
<evidence type="ECO:0000313" key="15">
    <source>
        <dbReference type="Proteomes" id="UP000078540"/>
    </source>
</evidence>
<keyword evidence="4 12" id="KW-1133">Transmembrane helix</keyword>
<protein>
    <submittedName>
        <fullName evidence="14">Green-sensitive opsin</fullName>
    </submittedName>
</protein>
<comment type="similarity">
    <text evidence="2 11">Belongs to the G-protein coupled receptor 1 family.</text>
</comment>
<feature type="transmembrane region" description="Helical" evidence="12">
    <location>
        <begin position="96"/>
        <end position="114"/>
    </location>
</feature>
<feature type="transmembrane region" description="Helical" evidence="12">
    <location>
        <begin position="58"/>
        <end position="84"/>
    </location>
</feature>
<evidence type="ECO:0000256" key="12">
    <source>
        <dbReference type="SAM" id="Phobius"/>
    </source>
</evidence>
<dbReference type="Pfam" id="PF00001">
    <property type="entry name" value="7tm_1"/>
    <property type="match status" value="1"/>
</dbReference>
<dbReference type="InterPro" id="IPR050125">
    <property type="entry name" value="GPCR_opsins"/>
</dbReference>
<keyword evidence="9 11" id="KW-0807">Transducer</keyword>
<proteinExistence type="inferred from homology"/>
<dbReference type="EMBL" id="KQ976398">
    <property type="protein sequence ID" value="KYM92789.1"/>
    <property type="molecule type" value="Genomic_DNA"/>
</dbReference>
<accession>A0A195BVY2</accession>
<dbReference type="InterPro" id="IPR000276">
    <property type="entry name" value="GPCR_Rhodpsn"/>
</dbReference>
<name>A0A195BVY2_9HYME</name>
<evidence type="ECO:0000256" key="11">
    <source>
        <dbReference type="RuleBase" id="RU000688"/>
    </source>
</evidence>
<evidence type="ECO:0000256" key="1">
    <source>
        <dbReference type="ARBA" id="ARBA00004141"/>
    </source>
</evidence>
<evidence type="ECO:0000256" key="9">
    <source>
        <dbReference type="ARBA" id="ARBA00023224"/>
    </source>
</evidence>
<dbReference type="PANTHER" id="PTHR24240">
    <property type="entry name" value="OPSIN"/>
    <property type="match status" value="1"/>
</dbReference>
<evidence type="ECO:0000259" key="13">
    <source>
        <dbReference type="PROSITE" id="PS50262"/>
    </source>
</evidence>
<evidence type="ECO:0000256" key="6">
    <source>
        <dbReference type="ARBA" id="ARBA00023136"/>
    </source>
</evidence>
<dbReference type="PROSITE" id="PS50262">
    <property type="entry name" value="G_PROTEIN_RECEP_F1_2"/>
    <property type="match status" value="1"/>
</dbReference>
<keyword evidence="15" id="KW-1185">Reference proteome</keyword>